<keyword evidence="4" id="KW-0378">Hydrolase</keyword>
<dbReference type="PANTHER" id="PTHR47271">
    <property type="entry name" value="ARGININE DEIMINASE"/>
    <property type="match status" value="1"/>
</dbReference>
<dbReference type="Pfam" id="PF02274">
    <property type="entry name" value="ADI"/>
    <property type="match status" value="1"/>
</dbReference>
<comment type="similarity">
    <text evidence="2">Belongs to the arginine deiminase family.</text>
</comment>
<dbReference type="EC" id="3.5.3.6" evidence="3"/>
<evidence type="ECO:0000313" key="7">
    <source>
        <dbReference type="Proteomes" id="UP000427769"/>
    </source>
</evidence>
<comment type="catalytic activity">
    <reaction evidence="5">
        <text>L-arginine + H2O = L-citrulline + NH4(+)</text>
        <dbReference type="Rhea" id="RHEA:19597"/>
        <dbReference type="ChEBI" id="CHEBI:15377"/>
        <dbReference type="ChEBI" id="CHEBI:28938"/>
        <dbReference type="ChEBI" id="CHEBI:32682"/>
        <dbReference type="ChEBI" id="CHEBI:57743"/>
        <dbReference type="EC" id="3.5.3.6"/>
    </reaction>
</comment>
<evidence type="ECO:0000256" key="2">
    <source>
        <dbReference type="ARBA" id="ARBA00010206"/>
    </source>
</evidence>
<evidence type="ECO:0000313" key="6">
    <source>
        <dbReference type="EMBL" id="BBO73897.1"/>
    </source>
</evidence>
<protein>
    <recommendedName>
        <fullName evidence="3">arginine deiminase</fullName>
        <ecNumber evidence="3">3.5.3.6</ecNumber>
    </recommendedName>
</protein>
<dbReference type="EMBL" id="AP021875">
    <property type="protein sequence ID" value="BBO73897.1"/>
    <property type="molecule type" value="Genomic_DNA"/>
</dbReference>
<sequence>MKINIESEIGTLEGVILHTPGAEVENMTPKNAERALYSDILNLSIAQKEYNQLCCLLDKVTTTFQVRELLESVLALPKARAALISKICETEACPDLYDELLALPEAPLARHLIEGVLLTRDNLTRFLSEERFALPPLHNFFFTRDAAMAIMNEILIGRMAKPVRSRESIIMQAIFNHCPQLTVKTVTPLEAKRFEPLATIEGGDVLVARKDIAVIGNGSRTSSQGIDFVIEMLKLKKDRERHILVQELPHRPESFIHLDMVFTFLGKSHCMVFEPLMLKPSKYQTIHICIENGRVTRIVEEKSLIHALRALKMEVTPVCCGGKDSWDQEREQWHSGANFFALAPDKVVGYARNVHTMEALNHQGFEIIGAEEIISGRRDLADIDRCAIALDGSELPRGGGGARCMTLPIRRQRVDG</sequence>
<accession>A0A5K7ZC34</accession>
<dbReference type="Proteomes" id="UP000427769">
    <property type="component" value="Chromosome"/>
</dbReference>
<name>A0A5K7ZC34_9BACT</name>
<evidence type="ECO:0000256" key="4">
    <source>
        <dbReference type="ARBA" id="ARBA00022801"/>
    </source>
</evidence>
<reference evidence="6 7" key="1">
    <citation type="submission" date="2019-11" db="EMBL/GenBank/DDBJ databases">
        <title>Comparative genomics of hydrocarbon-degrading Desulfosarcina strains.</title>
        <authorList>
            <person name="Watanabe M."/>
            <person name="Kojima H."/>
            <person name="Fukui M."/>
        </authorList>
    </citation>
    <scope>NUCLEOTIDE SEQUENCE [LARGE SCALE GENOMIC DNA]</scope>
    <source>
        <strain evidence="6 7">PP31</strain>
    </source>
</reference>
<dbReference type="KEGG" id="dwd:DSCW_13140"/>
<evidence type="ECO:0000256" key="1">
    <source>
        <dbReference type="ARBA" id="ARBA00005213"/>
    </source>
</evidence>
<comment type="pathway">
    <text evidence="1">Amino-acid degradation; L-arginine degradation via ADI pathway; carbamoyl phosphate from L-arginine: step 1/2.</text>
</comment>
<keyword evidence="7" id="KW-1185">Reference proteome</keyword>
<dbReference type="InterPro" id="IPR003876">
    <property type="entry name" value="Arg_deiminase"/>
</dbReference>
<dbReference type="Gene3D" id="3.75.10.10">
    <property type="entry name" value="L-arginine/glycine Amidinotransferase, Chain A"/>
    <property type="match status" value="1"/>
</dbReference>
<dbReference type="RefSeq" id="WP_197740504.1">
    <property type="nucleotide sequence ID" value="NZ_AP021875.1"/>
</dbReference>
<dbReference type="GO" id="GO:0019546">
    <property type="term" value="P:L-arginine deiminase pathway"/>
    <property type="evidence" value="ECO:0007669"/>
    <property type="project" value="TreeGrafter"/>
</dbReference>
<dbReference type="Gene3D" id="1.10.3930.10">
    <property type="entry name" value="Arginine deiminase"/>
    <property type="match status" value="1"/>
</dbReference>
<dbReference type="PANTHER" id="PTHR47271:SF2">
    <property type="entry name" value="ARGININE DEIMINASE"/>
    <property type="match status" value="1"/>
</dbReference>
<dbReference type="AlphaFoldDB" id="A0A5K7ZC34"/>
<dbReference type="PRINTS" id="PR01466">
    <property type="entry name" value="ARGDEIMINASE"/>
</dbReference>
<gene>
    <name evidence="6" type="ORF">DSCW_13140</name>
</gene>
<dbReference type="SUPFAM" id="SSF55909">
    <property type="entry name" value="Pentein"/>
    <property type="match status" value="1"/>
</dbReference>
<evidence type="ECO:0000256" key="5">
    <source>
        <dbReference type="ARBA" id="ARBA00049429"/>
    </source>
</evidence>
<dbReference type="GO" id="GO:0016990">
    <property type="term" value="F:arginine deiminase activity"/>
    <property type="evidence" value="ECO:0007669"/>
    <property type="project" value="UniProtKB-EC"/>
</dbReference>
<proteinExistence type="inferred from homology"/>
<organism evidence="6 7">
    <name type="scientific">Desulfosarcina widdelii</name>
    <dbReference type="NCBI Taxonomy" id="947919"/>
    <lineage>
        <taxon>Bacteria</taxon>
        <taxon>Pseudomonadati</taxon>
        <taxon>Thermodesulfobacteriota</taxon>
        <taxon>Desulfobacteria</taxon>
        <taxon>Desulfobacterales</taxon>
        <taxon>Desulfosarcinaceae</taxon>
        <taxon>Desulfosarcina</taxon>
    </lineage>
</organism>
<evidence type="ECO:0000256" key="3">
    <source>
        <dbReference type="ARBA" id="ARBA00012171"/>
    </source>
</evidence>